<reference evidence="1 2" key="1">
    <citation type="journal article" date="2015" name="Proc. Natl. Acad. Sci. U.S.A.">
        <title>The resurrection genome of Boea hygrometrica: A blueprint for survival of dehydration.</title>
        <authorList>
            <person name="Xiao L."/>
            <person name="Yang G."/>
            <person name="Zhang L."/>
            <person name="Yang X."/>
            <person name="Zhao S."/>
            <person name="Ji Z."/>
            <person name="Zhou Q."/>
            <person name="Hu M."/>
            <person name="Wang Y."/>
            <person name="Chen M."/>
            <person name="Xu Y."/>
            <person name="Jin H."/>
            <person name="Xiao X."/>
            <person name="Hu G."/>
            <person name="Bao F."/>
            <person name="Hu Y."/>
            <person name="Wan P."/>
            <person name="Li L."/>
            <person name="Deng X."/>
            <person name="Kuang T."/>
            <person name="Xiang C."/>
            <person name="Zhu J.K."/>
            <person name="Oliver M.J."/>
            <person name="He Y."/>
        </authorList>
    </citation>
    <scope>NUCLEOTIDE SEQUENCE [LARGE SCALE GENOMIC DNA]</scope>
    <source>
        <strain evidence="2">cv. XS01</strain>
    </source>
</reference>
<organism evidence="1 2">
    <name type="scientific">Dorcoceras hygrometricum</name>
    <dbReference type="NCBI Taxonomy" id="472368"/>
    <lineage>
        <taxon>Eukaryota</taxon>
        <taxon>Viridiplantae</taxon>
        <taxon>Streptophyta</taxon>
        <taxon>Embryophyta</taxon>
        <taxon>Tracheophyta</taxon>
        <taxon>Spermatophyta</taxon>
        <taxon>Magnoliopsida</taxon>
        <taxon>eudicotyledons</taxon>
        <taxon>Gunneridae</taxon>
        <taxon>Pentapetalae</taxon>
        <taxon>asterids</taxon>
        <taxon>lamiids</taxon>
        <taxon>Lamiales</taxon>
        <taxon>Gesneriaceae</taxon>
        <taxon>Didymocarpoideae</taxon>
        <taxon>Trichosporeae</taxon>
        <taxon>Loxocarpinae</taxon>
        <taxon>Dorcoceras</taxon>
    </lineage>
</organism>
<protein>
    <submittedName>
        <fullName evidence="1">Uncharacterized protein</fullName>
    </submittedName>
</protein>
<dbReference type="Proteomes" id="UP000250235">
    <property type="component" value="Unassembled WGS sequence"/>
</dbReference>
<proteinExistence type="predicted"/>
<accession>A0A2Z7BU71</accession>
<sequence length="147" mass="16925">MDLYLTNLPPPTVKSRRSCNSGWSQARVSSKVVSHRFTQLQVMCSGGTVDNQLREACRVGNIPVVVYTSRGYSVLESDASIRMLACAKLQRLNKLERQRIGISRWFLKPVESYSSLYSQKRATMLFNQSRMYSKGCRLEKLKRRRLN</sequence>
<dbReference type="EMBL" id="KV002140">
    <property type="protein sequence ID" value="KZV38113.1"/>
    <property type="molecule type" value="Genomic_DNA"/>
</dbReference>
<dbReference type="AlphaFoldDB" id="A0A2Z7BU71"/>
<keyword evidence="2" id="KW-1185">Reference proteome</keyword>
<name>A0A2Z7BU71_9LAMI</name>
<gene>
    <name evidence="1" type="ORF">F511_40958</name>
</gene>
<evidence type="ECO:0000313" key="1">
    <source>
        <dbReference type="EMBL" id="KZV38113.1"/>
    </source>
</evidence>
<evidence type="ECO:0000313" key="2">
    <source>
        <dbReference type="Proteomes" id="UP000250235"/>
    </source>
</evidence>